<dbReference type="AlphaFoldDB" id="A0A225VE50"/>
<dbReference type="STRING" id="4795.A0A225VE50"/>
<dbReference type="InterPro" id="IPR001584">
    <property type="entry name" value="Integrase_cat-core"/>
</dbReference>
<feature type="domain" description="Integrase catalytic" evidence="1">
    <location>
        <begin position="176"/>
        <end position="340"/>
    </location>
</feature>
<dbReference type="Proteomes" id="UP000198211">
    <property type="component" value="Unassembled WGS sequence"/>
</dbReference>
<organism evidence="2 3">
    <name type="scientific">Phytophthora megakarya</name>
    <dbReference type="NCBI Taxonomy" id="4795"/>
    <lineage>
        <taxon>Eukaryota</taxon>
        <taxon>Sar</taxon>
        <taxon>Stramenopiles</taxon>
        <taxon>Oomycota</taxon>
        <taxon>Peronosporomycetes</taxon>
        <taxon>Peronosporales</taxon>
        <taxon>Peronosporaceae</taxon>
        <taxon>Phytophthora</taxon>
    </lineage>
</organism>
<gene>
    <name evidence="2" type="ORF">PHMEG_00025077</name>
</gene>
<dbReference type="PROSITE" id="PS50994">
    <property type="entry name" value="INTEGRASE"/>
    <property type="match status" value="1"/>
</dbReference>
<dbReference type="Gene3D" id="1.10.340.70">
    <property type="match status" value="1"/>
</dbReference>
<dbReference type="InterPro" id="IPR036397">
    <property type="entry name" value="RNaseH_sf"/>
</dbReference>
<dbReference type="InterPro" id="IPR041588">
    <property type="entry name" value="Integrase_H2C2"/>
</dbReference>
<proteinExistence type="predicted"/>
<sequence>MAWFLHHPDLSPRLTRWLQFFGQFDFTLEHKAGHLNVVADALSGPPVAIDGLVFNKLYALRLERLIVASNAWFEEGMHNSQHVDKKYVYEDELVKLKCDAAIAPILLPVNGSVILRVLHDHHDSTVSAHPGITRTYLAIRQWFVWKGMRHHVEQYALTCECCVRSKSNTRACQVLLQPLPVPDYCWQHITMYYVTGLPNCRDFNAVLVIVDRLSKLPCYMPHMKDVIAEGSAHLFFNQVVRYYGLPTCILSDQDPKFCSEFWRSLMTCIGVKLKMTVSKRAQADGQSERPDQTLEDALRCTVFHYGDDWADVIATVEYAHSTAIHSLTKVSPFQLDTGRLPTAVILITHIPVGPHAEFAKTREDLIRSAKVHLAQAQERQAKYYNLRRKNKEYSAGD</sequence>
<dbReference type="Gene3D" id="3.30.420.10">
    <property type="entry name" value="Ribonuclease H-like superfamily/Ribonuclease H"/>
    <property type="match status" value="1"/>
</dbReference>
<accession>A0A225VE50</accession>
<reference evidence="3" key="1">
    <citation type="submission" date="2017-03" db="EMBL/GenBank/DDBJ databases">
        <title>Phytopthora megakarya and P. palmivora, two closely related causual agents of cacao black pod achieved similar genome size and gene model numbers by different mechanisms.</title>
        <authorList>
            <person name="Ali S."/>
            <person name="Shao J."/>
            <person name="Larry D.J."/>
            <person name="Kronmiller B."/>
            <person name="Shen D."/>
            <person name="Strem M.D."/>
            <person name="Melnick R.L."/>
            <person name="Guiltinan M.J."/>
            <person name="Tyler B.M."/>
            <person name="Meinhardt L.W."/>
            <person name="Bailey B.A."/>
        </authorList>
    </citation>
    <scope>NUCLEOTIDE SEQUENCE [LARGE SCALE GENOMIC DNA]</scope>
    <source>
        <strain evidence="3">zdho120</strain>
    </source>
</reference>
<evidence type="ECO:0000313" key="3">
    <source>
        <dbReference type="Proteomes" id="UP000198211"/>
    </source>
</evidence>
<dbReference type="SUPFAM" id="SSF53098">
    <property type="entry name" value="Ribonuclease H-like"/>
    <property type="match status" value="1"/>
</dbReference>
<comment type="caution">
    <text evidence="2">The sequence shown here is derived from an EMBL/GenBank/DDBJ whole genome shotgun (WGS) entry which is preliminary data.</text>
</comment>
<dbReference type="PANTHER" id="PTHR37984">
    <property type="entry name" value="PROTEIN CBG26694"/>
    <property type="match status" value="1"/>
</dbReference>
<keyword evidence="3" id="KW-1185">Reference proteome</keyword>
<dbReference type="EMBL" id="NBNE01005645">
    <property type="protein sequence ID" value="OWZ03229.1"/>
    <property type="molecule type" value="Genomic_DNA"/>
</dbReference>
<dbReference type="OrthoDB" id="10056831at2759"/>
<dbReference type="PANTHER" id="PTHR37984:SF5">
    <property type="entry name" value="PROTEIN NYNRIN-LIKE"/>
    <property type="match status" value="1"/>
</dbReference>
<dbReference type="InterPro" id="IPR012337">
    <property type="entry name" value="RNaseH-like_sf"/>
</dbReference>
<protein>
    <submittedName>
        <fullName evidence="2">Retrotransposable element</fullName>
    </submittedName>
</protein>
<dbReference type="GO" id="GO:0015074">
    <property type="term" value="P:DNA integration"/>
    <property type="evidence" value="ECO:0007669"/>
    <property type="project" value="InterPro"/>
</dbReference>
<evidence type="ECO:0000313" key="2">
    <source>
        <dbReference type="EMBL" id="OWZ03229.1"/>
    </source>
</evidence>
<name>A0A225VE50_9STRA</name>
<evidence type="ECO:0000259" key="1">
    <source>
        <dbReference type="PROSITE" id="PS50994"/>
    </source>
</evidence>
<dbReference type="GO" id="GO:0003676">
    <property type="term" value="F:nucleic acid binding"/>
    <property type="evidence" value="ECO:0007669"/>
    <property type="project" value="InterPro"/>
</dbReference>
<dbReference type="Pfam" id="PF17921">
    <property type="entry name" value="Integrase_H2C2"/>
    <property type="match status" value="1"/>
</dbReference>
<dbReference type="InterPro" id="IPR050951">
    <property type="entry name" value="Retrovirus_Pol_polyprotein"/>
</dbReference>